<keyword evidence="3" id="KW-1185">Reference proteome</keyword>
<reference evidence="3" key="1">
    <citation type="journal article" date="2019" name="Int. J. Syst. Evol. Microbiol.">
        <title>The Global Catalogue of Microorganisms (GCM) 10K type strain sequencing project: providing services to taxonomists for standard genome sequencing and annotation.</title>
        <authorList>
            <consortium name="The Broad Institute Genomics Platform"/>
            <consortium name="The Broad Institute Genome Sequencing Center for Infectious Disease"/>
            <person name="Wu L."/>
            <person name="Ma J."/>
        </authorList>
    </citation>
    <scope>NUCLEOTIDE SEQUENCE [LARGE SCALE GENOMIC DNA]</scope>
    <source>
        <strain evidence="3">JCM 14545</strain>
    </source>
</reference>
<keyword evidence="1" id="KW-0812">Transmembrane</keyword>
<accession>A0ABP5CLM7</accession>
<keyword evidence="1" id="KW-1133">Transmembrane helix</keyword>
<evidence type="ECO:0000256" key="1">
    <source>
        <dbReference type="SAM" id="Phobius"/>
    </source>
</evidence>
<evidence type="ECO:0008006" key="4">
    <source>
        <dbReference type="Google" id="ProtNLM"/>
    </source>
</evidence>
<feature type="transmembrane region" description="Helical" evidence="1">
    <location>
        <begin position="295"/>
        <end position="316"/>
    </location>
</feature>
<feature type="transmembrane region" description="Helical" evidence="1">
    <location>
        <begin position="322"/>
        <end position="341"/>
    </location>
</feature>
<organism evidence="2 3">
    <name type="scientific">Amycolatopsis minnesotensis</name>
    <dbReference type="NCBI Taxonomy" id="337894"/>
    <lineage>
        <taxon>Bacteria</taxon>
        <taxon>Bacillati</taxon>
        <taxon>Actinomycetota</taxon>
        <taxon>Actinomycetes</taxon>
        <taxon>Pseudonocardiales</taxon>
        <taxon>Pseudonocardiaceae</taxon>
        <taxon>Amycolatopsis</taxon>
    </lineage>
</organism>
<dbReference type="RefSeq" id="WP_344420991.1">
    <property type="nucleotide sequence ID" value="NZ_BAAANN010000015.1"/>
</dbReference>
<evidence type="ECO:0000313" key="3">
    <source>
        <dbReference type="Proteomes" id="UP001501116"/>
    </source>
</evidence>
<proteinExistence type="predicted"/>
<comment type="caution">
    <text evidence="2">The sequence shown here is derived from an EMBL/GenBank/DDBJ whole genome shotgun (WGS) entry which is preliminary data.</text>
</comment>
<protein>
    <recommendedName>
        <fullName evidence="4">DUF697 domain-containing protein</fullName>
    </recommendedName>
</protein>
<name>A0ABP5CLM7_9PSEU</name>
<gene>
    <name evidence="2" type="ORF">GCM10009754_41320</name>
</gene>
<keyword evidence="1" id="KW-0472">Membrane</keyword>
<sequence>MPQDAIQLSTAAVVRAGRALRDALDDPERRALAATRLAFAGERGIGVFDETTAQAFASTGVPDRAAPQAELTVDVLAAALGQIDVANTLLAASTAVGEQGAPNRTALDQPLRRAGRTVELLADLNTPPVHHFRAEPPTSSTVDDAMHILRAKVTTTFDAIVTRSSEVVAASITGIRDGGPGALADGWRWAKQNLKLDEIGGKLAKLGLRALRGALRILYRLLPSDRLEAIQERVERLVTTAEAGSPALALLGAALGADETARTAASALDARPADAGRLDDATSALTALGARHGKVMDLCGGIATAIGFATTLTGLAGLGAPGVHVIVLGAHLGLLGAVVVIGREYVGRTGETISEATR</sequence>
<dbReference type="Proteomes" id="UP001501116">
    <property type="component" value="Unassembled WGS sequence"/>
</dbReference>
<evidence type="ECO:0000313" key="2">
    <source>
        <dbReference type="EMBL" id="GAA1965038.1"/>
    </source>
</evidence>
<dbReference type="EMBL" id="BAAANN010000015">
    <property type="protein sequence ID" value="GAA1965038.1"/>
    <property type="molecule type" value="Genomic_DNA"/>
</dbReference>